<dbReference type="PANTHER" id="PTHR46844">
    <property type="entry name" value="SLR5058 PROTEIN"/>
    <property type="match status" value="1"/>
</dbReference>
<evidence type="ECO:0000313" key="3">
    <source>
        <dbReference type="Proteomes" id="UP000033673"/>
    </source>
</evidence>
<feature type="domain" description="NACHT" evidence="1">
    <location>
        <begin position="116"/>
        <end position="252"/>
    </location>
</feature>
<name>A0A0F4NR53_9VIBR</name>
<gene>
    <name evidence="2" type="ORF">TW81_03265</name>
</gene>
<protein>
    <recommendedName>
        <fullName evidence="1">NACHT domain-containing protein</fullName>
    </recommendedName>
</protein>
<sequence>MAFEEKAALTAVKPLTGFVEAAFGPRIRKVTQWAEKKALKEQLEPEKLASTLANYLERLSDRVSKMSCICFPQAQLEIAQAYEPLFLQNNVQRNNDVKTIEEVIQNLEQSFLIIDNAGMGKSTFSKYLVHRVLESTEYIPILFELRRSKSDIDLIECIAQELDLLGKNFSRELFYELINDGKFILVLDGFDEVEIDRQEEIADQIKTISEKGKGNTLVLTSRKQELIPEVFDSDSYQFSSFTVEQAKSLINRLDDYSGADIGTRLIKEFDSVPSKFLENPLLVSLLYTTFGANNSIADRISTFYREVYDALFKGHDLKNKNGFKREKLSKLDIEQFKTLLRALCFQMVAKRRMTFSSSSDAIELINKAISISGTMPESPNAFLQDLQNAVPLLLKEGHEYKFLHATIVEFFAAEYIVYDSNNRDLLLEKMFVGQMSQSFSKVFEFVHDISPSLYDKVITKSYADKLDSESIDLSSTERAVISTISHLYHFNFLLLPLKEYSVDGKTPDGARIGNKFPEFYEDVYMFTWRKFEYEGDVYFLVLLSDNSAYNIHQCALEKLSVDSPHHGLPKDFQQMEFSSIVESFGEEVWYKVDETTLDSICKFPTLIDFLSEQCPRVNYSNRIFSSNKIKLFLETLKTQSELDSELEDLF</sequence>
<dbReference type="PATRIC" id="fig|579748.3.peg.679"/>
<accession>A0A0F4NR53</accession>
<organism evidence="2 3">
    <name type="scientific">Vibrio galatheae</name>
    <dbReference type="NCBI Taxonomy" id="579748"/>
    <lineage>
        <taxon>Bacteria</taxon>
        <taxon>Pseudomonadati</taxon>
        <taxon>Pseudomonadota</taxon>
        <taxon>Gammaproteobacteria</taxon>
        <taxon>Vibrionales</taxon>
        <taxon>Vibrionaceae</taxon>
        <taxon>Vibrio</taxon>
    </lineage>
</organism>
<dbReference type="EMBL" id="JXXV01000007">
    <property type="protein sequence ID" value="KJY84561.1"/>
    <property type="molecule type" value="Genomic_DNA"/>
</dbReference>
<dbReference type="SUPFAM" id="SSF52540">
    <property type="entry name" value="P-loop containing nucleoside triphosphate hydrolases"/>
    <property type="match status" value="1"/>
</dbReference>
<reference evidence="2 3" key="1">
    <citation type="journal article" date="2015" name="BMC Genomics">
        <title>Genome mining reveals unlocked bioactive potential of marine Gram-negative bacteria.</title>
        <authorList>
            <person name="Machado H."/>
            <person name="Sonnenschein E.C."/>
            <person name="Melchiorsen J."/>
            <person name="Gram L."/>
        </authorList>
    </citation>
    <scope>NUCLEOTIDE SEQUENCE [LARGE SCALE GENOMIC DNA]</scope>
    <source>
        <strain evidence="2 3">S2757</strain>
    </source>
</reference>
<dbReference type="PANTHER" id="PTHR46844:SF1">
    <property type="entry name" value="SLR5058 PROTEIN"/>
    <property type="match status" value="1"/>
</dbReference>
<dbReference type="STRING" id="579748.TW81_03265"/>
<dbReference type="InterPro" id="IPR007111">
    <property type="entry name" value="NACHT_NTPase"/>
</dbReference>
<dbReference type="AlphaFoldDB" id="A0A0F4NR53"/>
<dbReference type="Pfam" id="PF05729">
    <property type="entry name" value="NACHT"/>
    <property type="match status" value="1"/>
</dbReference>
<dbReference type="Gene3D" id="3.40.50.300">
    <property type="entry name" value="P-loop containing nucleotide triphosphate hydrolases"/>
    <property type="match status" value="1"/>
</dbReference>
<proteinExistence type="predicted"/>
<dbReference type="RefSeq" id="WP_045954304.1">
    <property type="nucleotide sequence ID" value="NZ_JXXV01000007.1"/>
</dbReference>
<keyword evidence="3" id="KW-1185">Reference proteome</keyword>
<evidence type="ECO:0000259" key="1">
    <source>
        <dbReference type="Pfam" id="PF05729"/>
    </source>
</evidence>
<comment type="caution">
    <text evidence="2">The sequence shown here is derived from an EMBL/GenBank/DDBJ whole genome shotgun (WGS) entry which is preliminary data.</text>
</comment>
<dbReference type="Proteomes" id="UP000033673">
    <property type="component" value="Unassembled WGS sequence"/>
</dbReference>
<dbReference type="OrthoDB" id="6064495at2"/>
<evidence type="ECO:0000313" key="2">
    <source>
        <dbReference type="EMBL" id="KJY84561.1"/>
    </source>
</evidence>
<dbReference type="InterPro" id="IPR027417">
    <property type="entry name" value="P-loop_NTPase"/>
</dbReference>